<evidence type="ECO:0000313" key="6">
    <source>
        <dbReference type="EMBL" id="AIC14424.1"/>
    </source>
</evidence>
<dbReference type="EMBL" id="CP007536">
    <property type="protein sequence ID" value="AIC14424.1"/>
    <property type="molecule type" value="Genomic_DNA"/>
</dbReference>
<dbReference type="InterPro" id="IPR003180">
    <property type="entry name" value="MPG"/>
</dbReference>
<dbReference type="Proteomes" id="UP000027093">
    <property type="component" value="Chromosome"/>
</dbReference>
<dbReference type="KEGG" id="nvn:NVIE_002380"/>
<evidence type="ECO:0000313" key="7">
    <source>
        <dbReference type="Proteomes" id="UP000027093"/>
    </source>
</evidence>
<dbReference type="CDD" id="cd00540">
    <property type="entry name" value="AAG"/>
    <property type="match status" value="1"/>
</dbReference>
<accession>A0A060HCI1</accession>
<protein>
    <recommendedName>
        <fullName evidence="5">Putative 3-methyladenine DNA glycosylase</fullName>
        <ecNumber evidence="5">3.2.2.-</ecNumber>
    </recommendedName>
</protein>
<evidence type="ECO:0000256" key="5">
    <source>
        <dbReference type="HAMAP-Rule" id="MF_00527"/>
    </source>
</evidence>
<dbReference type="Pfam" id="PF02245">
    <property type="entry name" value="Pur_DNA_glyco"/>
    <property type="match status" value="1"/>
</dbReference>
<dbReference type="GO" id="GO:0006284">
    <property type="term" value="P:base-excision repair"/>
    <property type="evidence" value="ECO:0007669"/>
    <property type="project" value="InterPro"/>
</dbReference>
<dbReference type="PANTHER" id="PTHR10429">
    <property type="entry name" value="DNA-3-METHYLADENINE GLYCOSYLASE"/>
    <property type="match status" value="1"/>
</dbReference>
<evidence type="ECO:0000256" key="2">
    <source>
        <dbReference type="ARBA" id="ARBA00022763"/>
    </source>
</evidence>
<dbReference type="InterPro" id="IPR011034">
    <property type="entry name" value="Formyl_transferase-like_C_sf"/>
</dbReference>
<dbReference type="SUPFAM" id="SSF50486">
    <property type="entry name" value="FMT C-terminal domain-like"/>
    <property type="match status" value="1"/>
</dbReference>
<organism evidence="6 7">
    <name type="scientific">Nitrososphaera viennensis EN76</name>
    <dbReference type="NCBI Taxonomy" id="926571"/>
    <lineage>
        <taxon>Archaea</taxon>
        <taxon>Nitrososphaerota</taxon>
        <taxon>Nitrososphaeria</taxon>
        <taxon>Nitrososphaerales</taxon>
        <taxon>Nitrososphaeraceae</taxon>
        <taxon>Nitrososphaera</taxon>
    </lineage>
</organism>
<dbReference type="AlphaFoldDB" id="A0A060HCI1"/>
<sequence length="202" mass="22208">MMTLARSFYQRPTAEVARDLIGKVLVRSLNSHRLSGVIVETEAYGHADDPASHACRGMTERNRVMYGEAGIAYVYFTYGNHHCVNVSARNGAPAGAVLIRSIEPVDGIEAMKSLRGLDNFYLLTTGPGRLAQAMNITRRQNGADMTSPDSEIRIEDGPARQTIISTARIGISRATDVQWRFIDPSSAFLSRKRARPASLQVK</sequence>
<keyword evidence="2 5" id="KW-0227">DNA damage</keyword>
<dbReference type="GO" id="GO:0003905">
    <property type="term" value="F:alkylbase DNA N-glycosylase activity"/>
    <property type="evidence" value="ECO:0007669"/>
    <property type="project" value="InterPro"/>
</dbReference>
<keyword evidence="7" id="KW-1185">Reference proteome</keyword>
<evidence type="ECO:0000256" key="3">
    <source>
        <dbReference type="ARBA" id="ARBA00022801"/>
    </source>
</evidence>
<dbReference type="HOGENOM" id="CLU_060471_4_1_2"/>
<evidence type="ECO:0000256" key="1">
    <source>
        <dbReference type="ARBA" id="ARBA00009232"/>
    </source>
</evidence>
<comment type="similarity">
    <text evidence="1 5">Belongs to the DNA glycosylase MPG family.</text>
</comment>
<dbReference type="OrthoDB" id="31217at2157"/>
<dbReference type="RefSeq" id="WP_075053647.1">
    <property type="nucleotide sequence ID" value="NZ_CP007536.1"/>
</dbReference>
<dbReference type="PANTHER" id="PTHR10429:SF0">
    <property type="entry name" value="DNA-3-METHYLADENINE GLYCOSYLASE"/>
    <property type="match status" value="1"/>
</dbReference>
<evidence type="ECO:0000256" key="4">
    <source>
        <dbReference type="ARBA" id="ARBA00023204"/>
    </source>
</evidence>
<gene>
    <name evidence="6" type="ORF">NVIE_002380</name>
</gene>
<dbReference type="GO" id="GO:0003677">
    <property type="term" value="F:DNA binding"/>
    <property type="evidence" value="ECO:0007669"/>
    <property type="project" value="InterPro"/>
</dbReference>
<proteinExistence type="inferred from homology"/>
<dbReference type="Gene3D" id="3.10.300.10">
    <property type="entry name" value="Methylpurine-DNA glycosylase (MPG)"/>
    <property type="match status" value="1"/>
</dbReference>
<dbReference type="STRING" id="926571.NVIE_002380"/>
<dbReference type="InterPro" id="IPR036995">
    <property type="entry name" value="MPG_sf"/>
</dbReference>
<reference evidence="6 7" key="1">
    <citation type="journal article" date="2014" name="Int. J. Syst. Evol. Microbiol.">
        <title>Nitrososphaera viennensis gen. nov., sp. nov., an aerobic and mesophilic, ammonia-oxidizing archaeon from soil and a member of the archaeal phylum Thaumarchaeota.</title>
        <authorList>
            <person name="Stieglmeier M."/>
            <person name="Klingl A."/>
            <person name="Alves R.J."/>
            <person name="Rittmann S.K."/>
            <person name="Melcher M."/>
            <person name="Leisch N."/>
            <person name="Schleper C."/>
        </authorList>
    </citation>
    <scope>NUCLEOTIDE SEQUENCE [LARGE SCALE GENOMIC DNA]</scope>
    <source>
        <strain evidence="6">EN76</strain>
    </source>
</reference>
<dbReference type="HAMAP" id="MF_00527">
    <property type="entry name" value="3MGH"/>
    <property type="match status" value="1"/>
</dbReference>
<dbReference type="FunFam" id="3.10.300.10:FF:000001">
    <property type="entry name" value="Putative 3-methyladenine DNA glycosylase"/>
    <property type="match status" value="1"/>
</dbReference>
<keyword evidence="3 5" id="KW-0378">Hydrolase</keyword>
<dbReference type="EC" id="3.2.2.-" evidence="5"/>
<dbReference type="GeneID" id="74945498"/>
<dbReference type="NCBIfam" id="TIGR00567">
    <property type="entry name" value="3mg"/>
    <property type="match status" value="1"/>
</dbReference>
<keyword evidence="4 5" id="KW-0234">DNA repair</keyword>
<name>A0A060HCI1_9ARCH</name>
<dbReference type="NCBIfam" id="NF002003">
    <property type="entry name" value="PRK00802.1-3"/>
    <property type="match status" value="1"/>
</dbReference>